<dbReference type="GO" id="GO:0003964">
    <property type="term" value="F:RNA-directed DNA polymerase activity"/>
    <property type="evidence" value="ECO:0007669"/>
    <property type="project" value="UniProtKB-KW"/>
</dbReference>
<reference evidence="4" key="1">
    <citation type="submission" date="2016-10" db="EMBL/GenBank/DDBJ databases">
        <authorList>
            <person name="Varghese N."/>
            <person name="Submissions S."/>
        </authorList>
    </citation>
    <scope>NUCLEOTIDE SEQUENCE [LARGE SCALE GENOMIC DNA]</scope>
    <source>
        <strain evidence="4">Nm71</strain>
    </source>
</reference>
<sequence>MPDIAGLEHTKPTSLQAIADKAKAKRTHRFGNLYRELNEVLFTDSWRRLNKSAAAGVDRVKARDYEKDLQHNIIAVVNKLKQKRYRTKLVKRHYIPKSNGKLRPLGLPALEDKLVQTAASQLLEAIYEQDFLPNSFGYRPMTGAKEAVKSLTFNLQYNGYGYMVEADIKGFFNHLVRRARCGNSARRDLCRGGQVTGRSMAAKFSEREIWDYF</sequence>
<protein>
    <submittedName>
        <fullName evidence="3">Reverse transcriptase (RNA-dependent DNA polymerase)</fullName>
    </submittedName>
</protein>
<dbReference type="InterPro" id="IPR051083">
    <property type="entry name" value="GrpII_Intron_Splice-Mob/Def"/>
</dbReference>
<keyword evidence="3" id="KW-0808">Transferase</keyword>
<evidence type="ECO:0000313" key="3">
    <source>
        <dbReference type="EMBL" id="SET39141.1"/>
    </source>
</evidence>
<dbReference type="RefSeq" id="WP_090659797.1">
    <property type="nucleotide sequence ID" value="NZ_FOIA01000024.1"/>
</dbReference>
<organism evidence="3 4">
    <name type="scientific">Nitrosomonas marina</name>
    <dbReference type="NCBI Taxonomy" id="917"/>
    <lineage>
        <taxon>Bacteria</taxon>
        <taxon>Pseudomonadati</taxon>
        <taxon>Pseudomonadota</taxon>
        <taxon>Betaproteobacteria</taxon>
        <taxon>Nitrosomonadales</taxon>
        <taxon>Nitrosomonadaceae</taxon>
        <taxon>Nitrosomonas</taxon>
    </lineage>
</organism>
<dbReference type="AlphaFoldDB" id="A0A1I0E210"/>
<dbReference type="PANTHER" id="PTHR34047">
    <property type="entry name" value="NUCLEAR INTRON MATURASE 1, MITOCHONDRIAL-RELATED"/>
    <property type="match status" value="1"/>
</dbReference>
<keyword evidence="4" id="KW-1185">Reference proteome</keyword>
<evidence type="ECO:0000313" key="4">
    <source>
        <dbReference type="Proteomes" id="UP000199345"/>
    </source>
</evidence>
<dbReference type="Proteomes" id="UP000199345">
    <property type="component" value="Unassembled WGS sequence"/>
</dbReference>
<proteinExistence type="inferred from homology"/>
<dbReference type="EMBL" id="FOIA01000024">
    <property type="protein sequence ID" value="SET39141.1"/>
    <property type="molecule type" value="Genomic_DNA"/>
</dbReference>
<dbReference type="OrthoDB" id="8538592at2"/>
<gene>
    <name evidence="3" type="ORF">SAMN05216326_12437</name>
</gene>
<evidence type="ECO:0000259" key="2">
    <source>
        <dbReference type="Pfam" id="PF00078"/>
    </source>
</evidence>
<dbReference type="PANTHER" id="PTHR34047:SF8">
    <property type="entry name" value="PROTEIN YKFC"/>
    <property type="match status" value="1"/>
</dbReference>
<dbReference type="SUPFAM" id="SSF56672">
    <property type="entry name" value="DNA/RNA polymerases"/>
    <property type="match status" value="1"/>
</dbReference>
<dbReference type="CDD" id="cd01651">
    <property type="entry name" value="RT_G2_intron"/>
    <property type="match status" value="1"/>
</dbReference>
<evidence type="ECO:0000256" key="1">
    <source>
        <dbReference type="ARBA" id="ARBA00034120"/>
    </source>
</evidence>
<name>A0A1I0E210_9PROT</name>
<accession>A0A1I0E210</accession>
<feature type="domain" description="Reverse transcriptase" evidence="2">
    <location>
        <begin position="95"/>
        <end position="174"/>
    </location>
</feature>
<keyword evidence="3" id="KW-0548">Nucleotidyltransferase</keyword>
<dbReference type="InterPro" id="IPR000477">
    <property type="entry name" value="RT_dom"/>
</dbReference>
<comment type="similarity">
    <text evidence="1">Belongs to the bacterial reverse transcriptase family.</text>
</comment>
<keyword evidence="3" id="KW-0695">RNA-directed DNA polymerase</keyword>
<dbReference type="InterPro" id="IPR043502">
    <property type="entry name" value="DNA/RNA_pol_sf"/>
</dbReference>
<dbReference type="Pfam" id="PF00078">
    <property type="entry name" value="RVT_1"/>
    <property type="match status" value="1"/>
</dbReference>